<accession>A0A5B2XQL1</accession>
<organism evidence="1 2">
    <name type="scientific">Solihabitans fulvus</name>
    <dbReference type="NCBI Taxonomy" id="1892852"/>
    <lineage>
        <taxon>Bacteria</taxon>
        <taxon>Bacillati</taxon>
        <taxon>Actinomycetota</taxon>
        <taxon>Actinomycetes</taxon>
        <taxon>Pseudonocardiales</taxon>
        <taxon>Pseudonocardiaceae</taxon>
        <taxon>Solihabitans</taxon>
    </lineage>
</organism>
<proteinExistence type="predicted"/>
<reference evidence="1 2" key="2">
    <citation type="submission" date="2019-09" db="EMBL/GenBank/DDBJ databases">
        <authorList>
            <person name="Jin C."/>
        </authorList>
    </citation>
    <scope>NUCLEOTIDE SEQUENCE [LARGE SCALE GENOMIC DNA]</scope>
    <source>
        <strain evidence="1 2">AN110305</strain>
    </source>
</reference>
<dbReference type="Proteomes" id="UP000323454">
    <property type="component" value="Unassembled WGS sequence"/>
</dbReference>
<protein>
    <recommendedName>
        <fullName evidence="3">Excreted virulence factor EspC, type VII ESX diderm</fullName>
    </recommendedName>
</protein>
<dbReference type="RefSeq" id="WP_149848256.1">
    <property type="nucleotide sequence ID" value="NZ_VUOB01000008.1"/>
</dbReference>
<evidence type="ECO:0000313" key="2">
    <source>
        <dbReference type="Proteomes" id="UP000323454"/>
    </source>
</evidence>
<dbReference type="EMBL" id="VUOB01000008">
    <property type="protein sequence ID" value="KAA2265224.1"/>
    <property type="molecule type" value="Genomic_DNA"/>
</dbReference>
<dbReference type="OrthoDB" id="3688895at2"/>
<comment type="caution">
    <text evidence="1">The sequence shown here is derived from an EMBL/GenBank/DDBJ whole genome shotgun (WGS) entry which is preliminary data.</text>
</comment>
<gene>
    <name evidence="1" type="ORF">F0L68_05085</name>
</gene>
<keyword evidence="2" id="KW-1185">Reference proteome</keyword>
<dbReference type="AlphaFoldDB" id="A0A5B2XQL1"/>
<sequence length="114" mass="11968">MNSGPSQKHGFQVAPQELTAQVAALAAIGDQTNGLVNSAGRLAARLPMLGTSPPALHLAMRLREAAGRSGLTGEVSAADTELSNFHRALKETVASYEQGEHDITWTFKTVDGAK</sequence>
<evidence type="ECO:0000313" key="1">
    <source>
        <dbReference type="EMBL" id="KAA2265224.1"/>
    </source>
</evidence>
<name>A0A5B2XQL1_9PSEU</name>
<reference evidence="1 2" key="1">
    <citation type="submission" date="2019-09" db="EMBL/GenBank/DDBJ databases">
        <title>Goodfellowia gen. nov., a new genus of the Pseudonocardineae related to Actinoalloteichus, containing Goodfellowia coeruleoviolacea gen. nov., comb. nov. gen. nov., comb. nov.</title>
        <authorList>
            <person name="Labeda D."/>
        </authorList>
    </citation>
    <scope>NUCLEOTIDE SEQUENCE [LARGE SCALE GENOMIC DNA]</scope>
    <source>
        <strain evidence="1 2">AN110305</strain>
    </source>
</reference>
<evidence type="ECO:0008006" key="3">
    <source>
        <dbReference type="Google" id="ProtNLM"/>
    </source>
</evidence>